<dbReference type="InterPro" id="IPR003812">
    <property type="entry name" value="Fido"/>
</dbReference>
<comment type="caution">
    <text evidence="2">The sequence shown here is derived from an EMBL/GenBank/DDBJ whole genome shotgun (WGS) entry which is preliminary data.</text>
</comment>
<dbReference type="Pfam" id="PF02661">
    <property type="entry name" value="Fic"/>
    <property type="match status" value="1"/>
</dbReference>
<evidence type="ECO:0000313" key="3">
    <source>
        <dbReference type="Proteomes" id="UP001589619"/>
    </source>
</evidence>
<evidence type="ECO:0000259" key="1">
    <source>
        <dbReference type="PROSITE" id="PS51459"/>
    </source>
</evidence>
<accession>A0ABV5W0I3</accession>
<dbReference type="InterPro" id="IPR036597">
    <property type="entry name" value="Fido-like_dom_sf"/>
</dbReference>
<protein>
    <submittedName>
        <fullName evidence="2">Fic family protein</fullName>
    </submittedName>
</protein>
<evidence type="ECO:0000313" key="2">
    <source>
        <dbReference type="EMBL" id="MFB9753956.1"/>
    </source>
</evidence>
<dbReference type="InterPro" id="IPR040198">
    <property type="entry name" value="Fido_containing"/>
</dbReference>
<organism evidence="2 3">
    <name type="scientific">Paenibacillus hodogayensis</name>
    <dbReference type="NCBI Taxonomy" id="279208"/>
    <lineage>
        <taxon>Bacteria</taxon>
        <taxon>Bacillati</taxon>
        <taxon>Bacillota</taxon>
        <taxon>Bacilli</taxon>
        <taxon>Bacillales</taxon>
        <taxon>Paenibacillaceae</taxon>
        <taxon>Paenibacillus</taxon>
    </lineage>
</organism>
<keyword evidence="3" id="KW-1185">Reference proteome</keyword>
<gene>
    <name evidence="2" type="ORF">ACFFNY_20490</name>
</gene>
<reference evidence="2 3" key="1">
    <citation type="submission" date="2024-09" db="EMBL/GenBank/DDBJ databases">
        <authorList>
            <person name="Sun Q."/>
            <person name="Mori K."/>
        </authorList>
    </citation>
    <scope>NUCLEOTIDE SEQUENCE [LARGE SCALE GENOMIC DNA]</scope>
    <source>
        <strain evidence="2 3">JCM 12520</strain>
    </source>
</reference>
<dbReference type="PANTHER" id="PTHR13504:SF38">
    <property type="entry name" value="FIDO DOMAIN-CONTAINING PROTEIN"/>
    <property type="match status" value="1"/>
</dbReference>
<sequence length="256" mass="29522">MIYKARRGWVVNFEKIDKLKIELDSLRPLPAAAVRNLEDIYRVEWTYHSNAIEGNTLTLLETKLVLEDGLAIGGKKLREHFEVINHAEAIHYVKDIVHRNIELSEYVVKSIHQLVLRNIDDENTGRYRMMNVGISGSQHTPPNFAVVPEKMEKLIQWYQQTKNILHPVELAAQLHFQFVYIHPFTDGNGRTARLLMNLVLMGFGFPPAIVKAENGIRLKYYETLEEASVKDNLNPFINLIAECVEDSLQRYISVVK</sequence>
<feature type="domain" description="Fido" evidence="1">
    <location>
        <begin position="103"/>
        <end position="242"/>
    </location>
</feature>
<name>A0ABV5W0I3_9BACL</name>
<dbReference type="Proteomes" id="UP001589619">
    <property type="component" value="Unassembled WGS sequence"/>
</dbReference>
<dbReference type="SUPFAM" id="SSF140931">
    <property type="entry name" value="Fic-like"/>
    <property type="match status" value="1"/>
</dbReference>
<dbReference type="Gene3D" id="1.10.3290.10">
    <property type="entry name" value="Fido-like domain"/>
    <property type="match status" value="1"/>
</dbReference>
<dbReference type="PROSITE" id="PS51459">
    <property type="entry name" value="FIDO"/>
    <property type="match status" value="1"/>
</dbReference>
<proteinExistence type="predicted"/>
<dbReference type="EMBL" id="JBHMAG010000013">
    <property type="protein sequence ID" value="MFB9753956.1"/>
    <property type="molecule type" value="Genomic_DNA"/>
</dbReference>
<dbReference type="RefSeq" id="WP_344915324.1">
    <property type="nucleotide sequence ID" value="NZ_BAAAYO010000014.1"/>
</dbReference>
<dbReference type="PANTHER" id="PTHR13504">
    <property type="entry name" value="FIDO DOMAIN-CONTAINING PROTEIN DDB_G0283145"/>
    <property type="match status" value="1"/>
</dbReference>